<accession>A0A2T0FPE5</accession>
<dbReference type="OrthoDB" id="5957327at2759"/>
<evidence type="ECO:0000256" key="1">
    <source>
        <dbReference type="SAM" id="MobiDB-lite"/>
    </source>
</evidence>
<comment type="caution">
    <text evidence="2">The sequence shown here is derived from an EMBL/GenBank/DDBJ whole genome shotgun (WGS) entry which is preliminary data.</text>
</comment>
<feature type="region of interest" description="Disordered" evidence="1">
    <location>
        <begin position="256"/>
        <end position="301"/>
    </location>
</feature>
<sequence>MAILSELLYRRKQKGLSTGNPVLNVAISGSRDGLPIPSLNEISGPPACGKTTILLHLLIDALKAGRRCLWINAGYRTIPIQRLRNTLGYEERFEKYLEFISVSDLAEVSLLPTVVGDQYEVILMPSYYDIFPPLSPGALRKRAIDDTGSKVYLQSRKAARTLLHGVFCQLSEKACLILTSNMVTINDPTNRQLRILQPPLQLKKANLLVVYRDHRGEIATGNGYLLDPSSGALCSTPKTNNRIHLEYLTSSFNDSQGLHSSMLEPTPPKAPRPRPDLNLNSDPPDGNFDAATGTVFDTQPE</sequence>
<dbReference type="AlphaFoldDB" id="A0A2T0FPE5"/>
<dbReference type="GeneID" id="36518228"/>
<dbReference type="EMBL" id="NDIQ01000022">
    <property type="protein sequence ID" value="PRT56860.1"/>
    <property type="molecule type" value="Genomic_DNA"/>
</dbReference>
<dbReference type="Gene3D" id="3.40.50.300">
    <property type="entry name" value="P-loop containing nucleotide triphosphate hydrolases"/>
    <property type="match status" value="1"/>
</dbReference>
<evidence type="ECO:0000313" key="2">
    <source>
        <dbReference type="EMBL" id="PRT56860.1"/>
    </source>
</evidence>
<dbReference type="RefSeq" id="XP_024666805.1">
    <property type="nucleotide sequence ID" value="XM_024811037.1"/>
</dbReference>
<reference evidence="2 3" key="1">
    <citation type="submission" date="2017-04" db="EMBL/GenBank/DDBJ databases">
        <title>Genome sequencing of [Candida] sorbophila.</title>
        <authorList>
            <person name="Ahn J.O."/>
        </authorList>
    </citation>
    <scope>NUCLEOTIDE SEQUENCE [LARGE SCALE GENOMIC DNA]</scope>
    <source>
        <strain evidence="2 3">DS02</strain>
    </source>
</reference>
<gene>
    <name evidence="2" type="ORF">B9G98_04480</name>
</gene>
<evidence type="ECO:0000313" key="3">
    <source>
        <dbReference type="Proteomes" id="UP000238350"/>
    </source>
</evidence>
<proteinExistence type="predicted"/>
<protein>
    <submittedName>
        <fullName evidence="2">Protein RecA</fullName>
    </submittedName>
</protein>
<keyword evidence="3" id="KW-1185">Reference proteome</keyword>
<organism evidence="2 3">
    <name type="scientific">Wickerhamiella sorbophila</name>
    <dbReference type="NCBI Taxonomy" id="45607"/>
    <lineage>
        <taxon>Eukaryota</taxon>
        <taxon>Fungi</taxon>
        <taxon>Dikarya</taxon>
        <taxon>Ascomycota</taxon>
        <taxon>Saccharomycotina</taxon>
        <taxon>Dipodascomycetes</taxon>
        <taxon>Dipodascales</taxon>
        <taxon>Trichomonascaceae</taxon>
        <taxon>Wickerhamiella</taxon>
    </lineage>
</organism>
<dbReference type="SUPFAM" id="SSF52540">
    <property type="entry name" value="P-loop containing nucleoside triphosphate hydrolases"/>
    <property type="match status" value="1"/>
</dbReference>
<dbReference type="Proteomes" id="UP000238350">
    <property type="component" value="Unassembled WGS sequence"/>
</dbReference>
<name>A0A2T0FPE5_9ASCO</name>
<dbReference type="InterPro" id="IPR027417">
    <property type="entry name" value="P-loop_NTPase"/>
</dbReference>